<reference evidence="1" key="1">
    <citation type="submission" date="2021-01" db="EMBL/GenBank/DDBJ databases">
        <title>Whole genome shotgun sequence of Actinoplanes nipponensis NBRC 14063.</title>
        <authorList>
            <person name="Komaki H."/>
            <person name="Tamura T."/>
        </authorList>
    </citation>
    <scope>NUCLEOTIDE SEQUENCE</scope>
    <source>
        <strain evidence="1">NBRC 14063</strain>
    </source>
</reference>
<dbReference type="InterPro" id="IPR050267">
    <property type="entry name" value="Anti-sigma-factor_SerPK"/>
</dbReference>
<comment type="caution">
    <text evidence="1">The sequence shown here is derived from an EMBL/GenBank/DDBJ whole genome shotgun (WGS) entry which is preliminary data.</text>
</comment>
<organism evidence="1 2">
    <name type="scientific">Actinoplanes nipponensis</name>
    <dbReference type="NCBI Taxonomy" id="135950"/>
    <lineage>
        <taxon>Bacteria</taxon>
        <taxon>Bacillati</taxon>
        <taxon>Actinomycetota</taxon>
        <taxon>Actinomycetes</taxon>
        <taxon>Micromonosporales</taxon>
        <taxon>Micromonosporaceae</taxon>
        <taxon>Actinoplanes</taxon>
    </lineage>
</organism>
<proteinExistence type="predicted"/>
<dbReference type="PANTHER" id="PTHR35526">
    <property type="entry name" value="ANTI-SIGMA-F FACTOR RSBW-RELATED"/>
    <property type="match status" value="1"/>
</dbReference>
<dbReference type="SUPFAM" id="SSF55874">
    <property type="entry name" value="ATPase domain of HSP90 chaperone/DNA topoisomerase II/histidine kinase"/>
    <property type="match status" value="1"/>
</dbReference>
<keyword evidence="2" id="KW-1185">Reference proteome</keyword>
<dbReference type="RefSeq" id="WP_239129879.1">
    <property type="nucleotide sequence ID" value="NZ_BOMQ01000031.1"/>
</dbReference>
<dbReference type="InterPro" id="IPR036513">
    <property type="entry name" value="STAS_dom_sf"/>
</dbReference>
<dbReference type="Gene3D" id="3.30.750.24">
    <property type="entry name" value="STAS domain"/>
    <property type="match status" value="1"/>
</dbReference>
<evidence type="ECO:0000313" key="2">
    <source>
        <dbReference type="Proteomes" id="UP000647172"/>
    </source>
</evidence>
<dbReference type="AlphaFoldDB" id="A0A919JDY8"/>
<dbReference type="Proteomes" id="UP000647172">
    <property type="component" value="Unassembled WGS sequence"/>
</dbReference>
<dbReference type="EMBL" id="BOMQ01000031">
    <property type="protein sequence ID" value="GIE49244.1"/>
    <property type="molecule type" value="Genomic_DNA"/>
</dbReference>
<dbReference type="SUPFAM" id="SSF52091">
    <property type="entry name" value="SpoIIaa-like"/>
    <property type="match status" value="1"/>
</dbReference>
<name>A0A919JDY8_9ACTN</name>
<dbReference type="CDD" id="cd16936">
    <property type="entry name" value="HATPase_RsbW-like"/>
    <property type="match status" value="1"/>
</dbReference>
<evidence type="ECO:0000313" key="1">
    <source>
        <dbReference type="EMBL" id="GIE49244.1"/>
    </source>
</evidence>
<protein>
    <recommendedName>
        <fullName evidence="3">STAS domain-containing protein</fullName>
    </recommendedName>
</protein>
<gene>
    <name evidence="1" type="ORF">Ani05nite_27780</name>
</gene>
<dbReference type="PANTHER" id="PTHR35526:SF3">
    <property type="entry name" value="ANTI-SIGMA-F FACTOR RSBW"/>
    <property type="match status" value="1"/>
</dbReference>
<dbReference type="InterPro" id="IPR036890">
    <property type="entry name" value="HATPase_C_sf"/>
</dbReference>
<dbReference type="Gene3D" id="3.30.565.10">
    <property type="entry name" value="Histidine kinase-like ATPase, C-terminal domain"/>
    <property type="match status" value="1"/>
</dbReference>
<sequence>MEGEPPYFFDRGENEFPGLTVTRDCDTAVLEVTVHGRWSRRMGLDVYNLLRRCLAEHPPAIVVDLSGLNDPDAASANMWLAAARAAASLRPPAQLVAGIPPARQLAGRLRSLGAVHQLPLFATAWQARAAVATRLPQTERLHLSPLPPERSSVAAAGDLVVAACDAWGLPAIAAPGRMVMAELAANAVDHARTDLAVTVLRRGAGLYLSVRDGDPRLPRLVQPDEPVRRRPAGRDRGLWTVHRRASAWGARPARGGKVVWAVMRPHRSAPR</sequence>
<evidence type="ECO:0008006" key="3">
    <source>
        <dbReference type="Google" id="ProtNLM"/>
    </source>
</evidence>
<accession>A0A919JDY8</accession>